<evidence type="ECO:0000259" key="10">
    <source>
        <dbReference type="PROSITE" id="PS50862"/>
    </source>
</evidence>
<evidence type="ECO:0000256" key="8">
    <source>
        <dbReference type="ARBA" id="ARBA00029731"/>
    </source>
</evidence>
<sequence>MKQSKLFTRTRKEAPSDEVSRNAKLLIRGGFIHKEMAGVYDYLPLGLRVIEKLKNIIREEMNAIGGEEVSLSALQDPEIWKASGRWDDKKIDVWFKTKLKNDTEIGLGCTHEEPMARMMKEHISSYRDLPRYIYQFQTKFRNELRAKSGIMRGREFLMKDMYSFNVSQNELDTFYEQLIRAYKNVYDKIGIGDRTYLTFASGGMFSKFSHEFQTVCDVGEDYIYIDKKKNIAVNDEVMQDEILKDLGIDRNDLVKEKSIEVGNIFKYGNRYSTPLGLVFKDENGEEKPVIMGAYGIGLGRLMGTVVEVLSDERGIVWPESIAPFVVHLLVLGKDETVLKEAEKIYDKLSASGIEVLFDDRIDVSAGEKFTEADLLGIPYRLVVSERSLEEGGIEIKKRTEDKNKIVSLENLLKLLAS</sequence>
<dbReference type="EC" id="6.1.1.15" evidence="1"/>
<dbReference type="InterPro" id="IPR050062">
    <property type="entry name" value="Pro-tRNA_synthetase"/>
</dbReference>
<dbReference type="Proteomes" id="UP000177777">
    <property type="component" value="Unassembled WGS sequence"/>
</dbReference>
<dbReference type="PANTHER" id="PTHR42753">
    <property type="entry name" value="MITOCHONDRIAL RIBOSOME PROTEIN L39/PROLYL-TRNA LIGASE FAMILY MEMBER"/>
    <property type="match status" value="1"/>
</dbReference>
<dbReference type="GO" id="GO:0006433">
    <property type="term" value="P:prolyl-tRNA aminoacylation"/>
    <property type="evidence" value="ECO:0007669"/>
    <property type="project" value="InterPro"/>
</dbReference>
<evidence type="ECO:0000256" key="1">
    <source>
        <dbReference type="ARBA" id="ARBA00012831"/>
    </source>
</evidence>
<dbReference type="STRING" id="1801754.A3D42_02730"/>
<dbReference type="EMBL" id="MFUE01000011">
    <property type="protein sequence ID" value="OGI77702.1"/>
    <property type="molecule type" value="Genomic_DNA"/>
</dbReference>
<keyword evidence="4" id="KW-0547">Nucleotide-binding</keyword>
<dbReference type="InterPro" id="IPR004154">
    <property type="entry name" value="Anticodon-bd"/>
</dbReference>
<dbReference type="SUPFAM" id="SSF55681">
    <property type="entry name" value="Class II aaRS and biotin synthetases"/>
    <property type="match status" value="1"/>
</dbReference>
<dbReference type="CDD" id="cd00861">
    <property type="entry name" value="ProRS_anticodon_short"/>
    <property type="match status" value="1"/>
</dbReference>
<protein>
    <recommendedName>
        <fullName evidence="2">Proline--tRNA ligase</fullName>
        <ecNumber evidence="1">6.1.1.15</ecNumber>
    </recommendedName>
    <alternativeName>
        <fullName evidence="8">Prolyl-tRNA synthetase</fullName>
    </alternativeName>
</protein>
<dbReference type="InterPro" id="IPR036621">
    <property type="entry name" value="Anticodon-bd_dom_sf"/>
</dbReference>
<dbReference type="InterPro" id="IPR006195">
    <property type="entry name" value="aa-tRNA-synth_II"/>
</dbReference>
<keyword evidence="6" id="KW-0648">Protein biosynthesis</keyword>
<evidence type="ECO:0000313" key="11">
    <source>
        <dbReference type="EMBL" id="OGI77702.1"/>
    </source>
</evidence>
<dbReference type="Gene3D" id="3.40.50.800">
    <property type="entry name" value="Anticodon-binding domain"/>
    <property type="match status" value="1"/>
</dbReference>
<dbReference type="PROSITE" id="PS50862">
    <property type="entry name" value="AA_TRNA_LIGASE_II"/>
    <property type="match status" value="1"/>
</dbReference>
<organism evidence="11 12">
    <name type="scientific">Candidatus Nomurabacteria bacterium RIFCSPHIGHO2_02_FULL_41_18</name>
    <dbReference type="NCBI Taxonomy" id="1801754"/>
    <lineage>
        <taxon>Bacteria</taxon>
        <taxon>Candidatus Nomuraibacteriota</taxon>
    </lineage>
</organism>
<keyword evidence="3" id="KW-0436">Ligase</keyword>
<evidence type="ECO:0000256" key="4">
    <source>
        <dbReference type="ARBA" id="ARBA00022741"/>
    </source>
</evidence>
<dbReference type="Gene3D" id="3.30.930.10">
    <property type="entry name" value="Bira Bifunctional Protein, Domain 2"/>
    <property type="match status" value="1"/>
</dbReference>
<keyword evidence="5" id="KW-0067">ATP-binding</keyword>
<dbReference type="GO" id="GO:0005524">
    <property type="term" value="F:ATP binding"/>
    <property type="evidence" value="ECO:0007669"/>
    <property type="project" value="UniProtKB-KW"/>
</dbReference>
<dbReference type="PANTHER" id="PTHR42753:SF2">
    <property type="entry name" value="PROLINE--TRNA LIGASE"/>
    <property type="match status" value="1"/>
</dbReference>
<dbReference type="PRINTS" id="PR01046">
    <property type="entry name" value="TRNASYNTHPRO"/>
</dbReference>
<dbReference type="InterPro" id="IPR045864">
    <property type="entry name" value="aa-tRNA-synth_II/BPL/LPL"/>
</dbReference>
<feature type="domain" description="Aminoacyl-transfer RNA synthetases class-II family profile" evidence="10">
    <location>
        <begin position="38"/>
        <end position="318"/>
    </location>
</feature>
<dbReference type="GO" id="GO:0005829">
    <property type="term" value="C:cytosol"/>
    <property type="evidence" value="ECO:0007669"/>
    <property type="project" value="TreeGrafter"/>
</dbReference>
<proteinExistence type="predicted"/>
<evidence type="ECO:0000256" key="6">
    <source>
        <dbReference type="ARBA" id="ARBA00022917"/>
    </source>
</evidence>
<dbReference type="InterPro" id="IPR002316">
    <property type="entry name" value="Pro-tRNA-ligase_IIa"/>
</dbReference>
<evidence type="ECO:0000313" key="12">
    <source>
        <dbReference type="Proteomes" id="UP000177777"/>
    </source>
</evidence>
<evidence type="ECO:0000256" key="7">
    <source>
        <dbReference type="ARBA" id="ARBA00023146"/>
    </source>
</evidence>
<reference evidence="11 12" key="1">
    <citation type="journal article" date="2016" name="Nat. Commun.">
        <title>Thousands of microbial genomes shed light on interconnected biogeochemical processes in an aquifer system.</title>
        <authorList>
            <person name="Anantharaman K."/>
            <person name="Brown C.T."/>
            <person name="Hug L.A."/>
            <person name="Sharon I."/>
            <person name="Castelle C.J."/>
            <person name="Probst A.J."/>
            <person name="Thomas B.C."/>
            <person name="Singh A."/>
            <person name="Wilkins M.J."/>
            <person name="Karaoz U."/>
            <person name="Brodie E.L."/>
            <person name="Williams K.H."/>
            <person name="Hubbard S.S."/>
            <person name="Banfield J.F."/>
        </authorList>
    </citation>
    <scope>NUCLEOTIDE SEQUENCE [LARGE SCALE GENOMIC DNA]</scope>
</reference>
<dbReference type="InterPro" id="IPR044140">
    <property type="entry name" value="ProRS_anticodon_short"/>
</dbReference>
<dbReference type="SUPFAM" id="SSF52954">
    <property type="entry name" value="Class II aaRS ABD-related"/>
    <property type="match status" value="1"/>
</dbReference>
<dbReference type="GO" id="GO:0004827">
    <property type="term" value="F:proline-tRNA ligase activity"/>
    <property type="evidence" value="ECO:0007669"/>
    <property type="project" value="UniProtKB-EC"/>
</dbReference>
<comment type="caution">
    <text evidence="11">The sequence shown here is derived from an EMBL/GenBank/DDBJ whole genome shotgun (WGS) entry which is preliminary data.</text>
</comment>
<name>A0A1F6W7C6_9BACT</name>
<dbReference type="AlphaFoldDB" id="A0A1F6W7C6"/>
<evidence type="ECO:0000256" key="9">
    <source>
        <dbReference type="ARBA" id="ARBA00047671"/>
    </source>
</evidence>
<dbReference type="Pfam" id="PF03129">
    <property type="entry name" value="HGTP_anticodon"/>
    <property type="match status" value="1"/>
</dbReference>
<accession>A0A1F6W7C6</accession>
<dbReference type="InterPro" id="IPR002314">
    <property type="entry name" value="aa-tRNA-synt_IIb"/>
</dbReference>
<comment type="catalytic activity">
    <reaction evidence="9">
        <text>tRNA(Pro) + L-proline + ATP = L-prolyl-tRNA(Pro) + AMP + diphosphate</text>
        <dbReference type="Rhea" id="RHEA:14305"/>
        <dbReference type="Rhea" id="RHEA-COMP:9700"/>
        <dbReference type="Rhea" id="RHEA-COMP:9702"/>
        <dbReference type="ChEBI" id="CHEBI:30616"/>
        <dbReference type="ChEBI" id="CHEBI:33019"/>
        <dbReference type="ChEBI" id="CHEBI:60039"/>
        <dbReference type="ChEBI" id="CHEBI:78442"/>
        <dbReference type="ChEBI" id="CHEBI:78532"/>
        <dbReference type="ChEBI" id="CHEBI:456215"/>
        <dbReference type="EC" id="6.1.1.15"/>
    </reaction>
</comment>
<evidence type="ECO:0000256" key="3">
    <source>
        <dbReference type="ARBA" id="ARBA00022598"/>
    </source>
</evidence>
<keyword evidence="7 11" id="KW-0030">Aminoacyl-tRNA synthetase</keyword>
<evidence type="ECO:0000256" key="2">
    <source>
        <dbReference type="ARBA" id="ARBA00019110"/>
    </source>
</evidence>
<gene>
    <name evidence="11" type="ORF">A3D42_02730</name>
</gene>
<dbReference type="Pfam" id="PF00587">
    <property type="entry name" value="tRNA-synt_2b"/>
    <property type="match status" value="1"/>
</dbReference>
<evidence type="ECO:0000256" key="5">
    <source>
        <dbReference type="ARBA" id="ARBA00022840"/>
    </source>
</evidence>